<feature type="region of interest" description="Disordered" evidence="1">
    <location>
        <begin position="22"/>
        <end position="89"/>
    </location>
</feature>
<feature type="compositionally biased region" description="Polar residues" evidence="1">
    <location>
        <begin position="28"/>
        <end position="46"/>
    </location>
</feature>
<name>A0A699VKR7_TANCI</name>
<organism evidence="2">
    <name type="scientific">Tanacetum cinerariifolium</name>
    <name type="common">Dalmatian daisy</name>
    <name type="synonym">Chrysanthemum cinerariifolium</name>
    <dbReference type="NCBI Taxonomy" id="118510"/>
    <lineage>
        <taxon>Eukaryota</taxon>
        <taxon>Viridiplantae</taxon>
        <taxon>Streptophyta</taxon>
        <taxon>Embryophyta</taxon>
        <taxon>Tracheophyta</taxon>
        <taxon>Spermatophyta</taxon>
        <taxon>Magnoliopsida</taxon>
        <taxon>eudicotyledons</taxon>
        <taxon>Gunneridae</taxon>
        <taxon>Pentapetalae</taxon>
        <taxon>asterids</taxon>
        <taxon>campanulids</taxon>
        <taxon>Asterales</taxon>
        <taxon>Asteraceae</taxon>
        <taxon>Asteroideae</taxon>
        <taxon>Anthemideae</taxon>
        <taxon>Anthemidinae</taxon>
        <taxon>Tanacetum</taxon>
    </lineage>
</organism>
<comment type="caution">
    <text evidence="2">The sequence shown here is derived from an EMBL/GenBank/DDBJ whole genome shotgun (WGS) entry which is preliminary data.</text>
</comment>
<feature type="compositionally biased region" description="Polar residues" evidence="1">
    <location>
        <begin position="76"/>
        <end position="89"/>
    </location>
</feature>
<feature type="non-terminal residue" evidence="2">
    <location>
        <position position="1"/>
    </location>
</feature>
<evidence type="ECO:0000256" key="1">
    <source>
        <dbReference type="SAM" id="MobiDB-lite"/>
    </source>
</evidence>
<reference evidence="2" key="1">
    <citation type="journal article" date="2019" name="Sci. Rep.">
        <title>Draft genome of Tanacetum cinerariifolium, the natural source of mosquito coil.</title>
        <authorList>
            <person name="Yamashiro T."/>
            <person name="Shiraishi A."/>
            <person name="Satake H."/>
            <person name="Nakayama K."/>
        </authorList>
    </citation>
    <scope>NUCLEOTIDE SEQUENCE</scope>
</reference>
<dbReference type="AlphaFoldDB" id="A0A699VKR7"/>
<gene>
    <name evidence="2" type="ORF">Tci_908164</name>
</gene>
<sequence length="89" mass="9877">TSYAVVADLSEMELKKILIEKMEGNKSAGKSTQGTKSRQTSASESTAIEEPMQATFEMEEPAHPKFKTGADDQPIVESSQHLEWFSQQQ</sequence>
<accession>A0A699VKR7</accession>
<proteinExistence type="predicted"/>
<evidence type="ECO:0000313" key="2">
    <source>
        <dbReference type="EMBL" id="GFD36195.1"/>
    </source>
</evidence>
<protein>
    <submittedName>
        <fullName evidence="2">Uncharacterized protein</fullName>
    </submittedName>
</protein>
<dbReference type="EMBL" id="BKCJ011468520">
    <property type="protein sequence ID" value="GFD36195.1"/>
    <property type="molecule type" value="Genomic_DNA"/>
</dbReference>